<dbReference type="PROSITE" id="PS00463">
    <property type="entry name" value="ZN2_CY6_FUNGAL_1"/>
    <property type="match status" value="1"/>
</dbReference>
<dbReference type="SUPFAM" id="SSF57701">
    <property type="entry name" value="Zn2/Cys6 DNA-binding domain"/>
    <property type="match status" value="1"/>
</dbReference>
<feature type="compositionally biased region" description="Low complexity" evidence="3">
    <location>
        <begin position="68"/>
        <end position="83"/>
    </location>
</feature>
<feature type="region of interest" description="Disordered" evidence="3">
    <location>
        <begin position="791"/>
        <end position="851"/>
    </location>
</feature>
<name>A0AAN6UZY4_9PEZI</name>
<evidence type="ECO:0000313" key="5">
    <source>
        <dbReference type="EMBL" id="KAK4142338.1"/>
    </source>
</evidence>
<feature type="region of interest" description="Disordered" evidence="3">
    <location>
        <begin position="863"/>
        <end position="900"/>
    </location>
</feature>
<comment type="caution">
    <text evidence="5">The sequence shown here is derived from an EMBL/GenBank/DDBJ whole genome shotgun (WGS) entry which is preliminary data.</text>
</comment>
<dbReference type="GeneID" id="87814267"/>
<dbReference type="PANTHER" id="PTHR31001">
    <property type="entry name" value="UNCHARACTERIZED TRANSCRIPTIONAL REGULATORY PROTEIN"/>
    <property type="match status" value="1"/>
</dbReference>
<feature type="compositionally biased region" description="Pro residues" evidence="3">
    <location>
        <begin position="745"/>
        <end position="770"/>
    </location>
</feature>
<dbReference type="GO" id="GO:0008270">
    <property type="term" value="F:zinc ion binding"/>
    <property type="evidence" value="ECO:0007669"/>
    <property type="project" value="InterPro"/>
</dbReference>
<dbReference type="PROSITE" id="PS50048">
    <property type="entry name" value="ZN2_CY6_FUNGAL_2"/>
    <property type="match status" value="1"/>
</dbReference>
<evidence type="ECO:0000313" key="6">
    <source>
        <dbReference type="Proteomes" id="UP001302676"/>
    </source>
</evidence>
<keyword evidence="2" id="KW-0539">Nucleus</keyword>
<dbReference type="Gene3D" id="4.10.240.10">
    <property type="entry name" value="Zn(2)-C6 fungal-type DNA-binding domain"/>
    <property type="match status" value="1"/>
</dbReference>
<dbReference type="SMART" id="SM00066">
    <property type="entry name" value="GAL4"/>
    <property type="match status" value="1"/>
</dbReference>
<organism evidence="5 6">
    <name type="scientific">Dichotomopilus funicola</name>
    <dbReference type="NCBI Taxonomy" id="1934379"/>
    <lineage>
        <taxon>Eukaryota</taxon>
        <taxon>Fungi</taxon>
        <taxon>Dikarya</taxon>
        <taxon>Ascomycota</taxon>
        <taxon>Pezizomycotina</taxon>
        <taxon>Sordariomycetes</taxon>
        <taxon>Sordariomycetidae</taxon>
        <taxon>Sordariales</taxon>
        <taxon>Chaetomiaceae</taxon>
        <taxon>Dichotomopilus</taxon>
    </lineage>
</organism>
<comment type="subcellular location">
    <subcellularLocation>
        <location evidence="1">Nucleus</location>
    </subcellularLocation>
</comment>
<feature type="compositionally biased region" description="Polar residues" evidence="3">
    <location>
        <begin position="100"/>
        <end position="119"/>
    </location>
</feature>
<gene>
    <name evidence="5" type="ORF">C8A04DRAFT_13290</name>
</gene>
<feature type="region of interest" description="Disordered" evidence="3">
    <location>
        <begin position="707"/>
        <end position="770"/>
    </location>
</feature>
<evidence type="ECO:0000259" key="4">
    <source>
        <dbReference type="PROSITE" id="PS50048"/>
    </source>
</evidence>
<feature type="compositionally biased region" description="Low complexity" evidence="3">
    <location>
        <begin position="817"/>
        <end position="842"/>
    </location>
</feature>
<reference evidence="5" key="1">
    <citation type="journal article" date="2023" name="Mol. Phylogenet. Evol.">
        <title>Genome-scale phylogeny and comparative genomics of the fungal order Sordariales.</title>
        <authorList>
            <person name="Hensen N."/>
            <person name="Bonometti L."/>
            <person name="Westerberg I."/>
            <person name="Brannstrom I.O."/>
            <person name="Guillou S."/>
            <person name="Cros-Aarteil S."/>
            <person name="Calhoun S."/>
            <person name="Haridas S."/>
            <person name="Kuo A."/>
            <person name="Mondo S."/>
            <person name="Pangilinan J."/>
            <person name="Riley R."/>
            <person name="LaButti K."/>
            <person name="Andreopoulos B."/>
            <person name="Lipzen A."/>
            <person name="Chen C."/>
            <person name="Yan M."/>
            <person name="Daum C."/>
            <person name="Ng V."/>
            <person name="Clum A."/>
            <person name="Steindorff A."/>
            <person name="Ohm R.A."/>
            <person name="Martin F."/>
            <person name="Silar P."/>
            <person name="Natvig D.O."/>
            <person name="Lalanne C."/>
            <person name="Gautier V."/>
            <person name="Ament-Velasquez S.L."/>
            <person name="Kruys A."/>
            <person name="Hutchinson M.I."/>
            <person name="Powell A.J."/>
            <person name="Barry K."/>
            <person name="Miller A.N."/>
            <person name="Grigoriev I.V."/>
            <person name="Debuchy R."/>
            <person name="Gladieux P."/>
            <person name="Hiltunen Thoren M."/>
            <person name="Johannesson H."/>
        </authorList>
    </citation>
    <scope>NUCLEOTIDE SEQUENCE</scope>
    <source>
        <strain evidence="5">CBS 141.50</strain>
    </source>
</reference>
<dbReference type="CDD" id="cd12148">
    <property type="entry name" value="fungal_TF_MHR"/>
    <property type="match status" value="1"/>
</dbReference>
<dbReference type="Proteomes" id="UP001302676">
    <property type="component" value="Unassembled WGS sequence"/>
</dbReference>
<dbReference type="GO" id="GO:0000981">
    <property type="term" value="F:DNA-binding transcription factor activity, RNA polymerase II-specific"/>
    <property type="evidence" value="ECO:0007669"/>
    <property type="project" value="InterPro"/>
</dbReference>
<accession>A0AAN6UZY4</accession>
<feature type="compositionally biased region" description="Polar residues" evidence="3">
    <location>
        <begin position="870"/>
        <end position="880"/>
    </location>
</feature>
<keyword evidence="6" id="KW-1185">Reference proteome</keyword>
<dbReference type="Pfam" id="PF00172">
    <property type="entry name" value="Zn_clus"/>
    <property type="match status" value="1"/>
</dbReference>
<feature type="compositionally biased region" description="Pro residues" evidence="3">
    <location>
        <begin position="720"/>
        <end position="737"/>
    </location>
</feature>
<dbReference type="GO" id="GO:0005634">
    <property type="term" value="C:nucleus"/>
    <property type="evidence" value="ECO:0007669"/>
    <property type="project" value="UniProtKB-SubCell"/>
</dbReference>
<dbReference type="PANTHER" id="PTHR31001:SF40">
    <property type="entry name" value="ZN(II)2CYS6 TRANSCRIPTION FACTOR (EUROFUNG)"/>
    <property type="match status" value="1"/>
</dbReference>
<feature type="domain" description="Zn(2)-C6 fungal-type" evidence="4">
    <location>
        <begin position="130"/>
        <end position="159"/>
    </location>
</feature>
<dbReference type="RefSeq" id="XP_062635709.1">
    <property type="nucleotide sequence ID" value="XM_062777654.1"/>
</dbReference>
<reference evidence="5" key="2">
    <citation type="submission" date="2023-05" db="EMBL/GenBank/DDBJ databases">
        <authorList>
            <consortium name="Lawrence Berkeley National Laboratory"/>
            <person name="Steindorff A."/>
            <person name="Hensen N."/>
            <person name="Bonometti L."/>
            <person name="Westerberg I."/>
            <person name="Brannstrom I.O."/>
            <person name="Guillou S."/>
            <person name="Cros-Aarteil S."/>
            <person name="Calhoun S."/>
            <person name="Haridas S."/>
            <person name="Kuo A."/>
            <person name="Mondo S."/>
            <person name="Pangilinan J."/>
            <person name="Riley R."/>
            <person name="Labutti K."/>
            <person name="Andreopoulos B."/>
            <person name="Lipzen A."/>
            <person name="Chen C."/>
            <person name="Yanf M."/>
            <person name="Daum C."/>
            <person name="Ng V."/>
            <person name="Clum A."/>
            <person name="Ohm R."/>
            <person name="Martin F."/>
            <person name="Silar P."/>
            <person name="Natvig D."/>
            <person name="Lalanne C."/>
            <person name="Gautier V."/>
            <person name="Ament-Velasquez S.L."/>
            <person name="Kruys A."/>
            <person name="Hutchinson M.I."/>
            <person name="Powell A.J."/>
            <person name="Barry K."/>
            <person name="Miller A.N."/>
            <person name="Grigoriev I.V."/>
            <person name="Debuchy R."/>
            <person name="Gladieux P."/>
            <person name="Thoren M.H."/>
            <person name="Johannesson H."/>
        </authorList>
    </citation>
    <scope>NUCLEOTIDE SEQUENCE</scope>
    <source>
        <strain evidence="5">CBS 141.50</strain>
    </source>
</reference>
<feature type="compositionally biased region" description="Pro residues" evidence="3">
    <location>
        <begin position="807"/>
        <end position="816"/>
    </location>
</feature>
<feature type="compositionally biased region" description="Low complexity" evidence="3">
    <location>
        <begin position="891"/>
        <end position="900"/>
    </location>
</feature>
<dbReference type="InterPro" id="IPR036864">
    <property type="entry name" value="Zn2-C6_fun-type_DNA-bd_sf"/>
</dbReference>
<evidence type="ECO:0000256" key="1">
    <source>
        <dbReference type="ARBA" id="ARBA00004123"/>
    </source>
</evidence>
<evidence type="ECO:0000256" key="3">
    <source>
        <dbReference type="SAM" id="MobiDB-lite"/>
    </source>
</evidence>
<protein>
    <recommendedName>
        <fullName evidence="4">Zn(2)-C6 fungal-type domain-containing protein</fullName>
    </recommendedName>
</protein>
<dbReference type="EMBL" id="MU853598">
    <property type="protein sequence ID" value="KAK4142338.1"/>
    <property type="molecule type" value="Genomic_DNA"/>
</dbReference>
<feature type="region of interest" description="Disordered" evidence="3">
    <location>
        <begin position="1"/>
        <end position="122"/>
    </location>
</feature>
<proteinExistence type="predicted"/>
<dbReference type="InterPro" id="IPR050613">
    <property type="entry name" value="Sec_Metabolite_Reg"/>
</dbReference>
<dbReference type="AlphaFoldDB" id="A0AAN6UZY4"/>
<dbReference type="CDD" id="cd00067">
    <property type="entry name" value="GAL4"/>
    <property type="match status" value="1"/>
</dbReference>
<feature type="region of interest" description="Disordered" evidence="3">
    <location>
        <begin position="183"/>
        <end position="212"/>
    </location>
</feature>
<evidence type="ECO:0000256" key="2">
    <source>
        <dbReference type="ARBA" id="ARBA00023242"/>
    </source>
</evidence>
<sequence length="1023" mass="114214">MVMDNRAPEMIPSHPWPPATFQIPPRQSQSDFDHSLPPHAPTMAHRAPGIQGHTAADHAAGTRRRSLAATTVSSTPTGSSAASPEGEEHSNRLHPGGNGRSFSPGPSTRATQASLSSQKPIRRRMRMITSCLECRRRKLKCEKKHPCHNCKRFQRECVYLGPNLDEASQQRLTEIKEKVGSLERQLERDVAKGASTRRSGSPTDGADPFNSQRFVADDVGDGHGEQGDLQMTPMVHLDLTYDDYSDGNGADDLIDLGVRVGKMRITERIGGFNRPRISEEIQAGIADTQNQLYASHNPFGGPDEPHDAFELPDFLKPGDSYLAPTSGFFFGQFTESPSLITLLPPVELGHRLMRHYLDAVHPIVRCVHRFSFEATYALFWEEVRQNIEPRPSVQAIVFAAWFSAAVSLDDGFCQTLDCSKPRLVLQMKIGTETALSKARFLSTTRFETLQAMVWHQLCFLDVRTCEAQGPKPAIRREDYDTKMPLNCEEDRLTPQSAVWPAPAESWTSMLLPIIRFEINEMMRNIWTDRRKLLMRKTTLTAMITRVETFRKRMLEKYNRMLDDQVPIQKYAKLVMELLIYRLHVMVLHPYHSNTAESLPEKLKGLLVTSGIMIIEIAIRLESNPMFRSWAWYQGAYQQYHIALLLATEVYYRPNDRAAERIWPCLDWVFQLDPNTPRVQKSLQILTEIMSKTNVYMNLRRVRAPTTLSMAVPGKQAVKESPPPPPPPTPPDNIPRPGPQQHIQHAPPPFQQPPAPLPPGAPFHPACPGPIPGLKTEHMACSTPLASTAPLIPHSQSLPGPVHNTFAPPIPPLPPSSLPLGMMVSSPQGQHPHQQQHPQHQPQNLVFPPHPMLFTPGVAPGEGFWGLPSRGSGSPENSSDGGSVVGQPQRHGSFAGLPSSSASSGMMNVMQDLDWVRRIFLFLPPLFVSNLPPSSSLSFPNDIAWMCEANSFLRSFSRTPCMSCSLRIRRQVNSALTHLLRKGWGRLVGRRGEGVCRRQDSQGFACVLGNSLLLRGWFFFGRGG</sequence>
<dbReference type="InterPro" id="IPR001138">
    <property type="entry name" value="Zn2Cys6_DnaBD"/>
</dbReference>